<evidence type="ECO:0000313" key="3">
    <source>
        <dbReference type="Proteomes" id="UP000815677"/>
    </source>
</evidence>
<dbReference type="InterPro" id="IPR039601">
    <property type="entry name" value="Rrn5"/>
</dbReference>
<dbReference type="EMBL" id="DF849259">
    <property type="protein sequence ID" value="GAT56366.1"/>
    <property type="molecule type" value="Genomic_DNA"/>
</dbReference>
<reference evidence="2" key="1">
    <citation type="submission" date="2014-09" db="EMBL/GenBank/DDBJ databases">
        <title>Genome sequence of the luminous mushroom Mycena chlorophos for searching fungal bioluminescence genes.</title>
        <authorList>
            <person name="Tanaka Y."/>
            <person name="Kasuga D."/>
            <person name="Oba Y."/>
            <person name="Hase S."/>
            <person name="Sato K."/>
            <person name="Oba Y."/>
            <person name="Sakakibara Y."/>
        </authorList>
    </citation>
    <scope>NUCLEOTIDE SEQUENCE</scope>
</reference>
<feature type="compositionally biased region" description="Acidic residues" evidence="1">
    <location>
        <begin position="402"/>
        <end position="418"/>
    </location>
</feature>
<keyword evidence="3" id="KW-1185">Reference proteome</keyword>
<feature type="region of interest" description="Disordered" evidence="1">
    <location>
        <begin position="402"/>
        <end position="425"/>
    </location>
</feature>
<protein>
    <submittedName>
        <fullName evidence="2">Uncharacterized protein</fullName>
    </submittedName>
</protein>
<evidence type="ECO:0000256" key="1">
    <source>
        <dbReference type="SAM" id="MobiDB-lite"/>
    </source>
</evidence>
<gene>
    <name evidence="2" type="ORF">MCHLO_13024</name>
</gene>
<dbReference type="PANTHER" id="PTHR28079">
    <property type="entry name" value="RNA POLYMERASE I-SPECIFIC TRANSCRIPTION INITIATION FACTOR RRN5"/>
    <property type="match status" value="1"/>
</dbReference>
<proteinExistence type="predicted"/>
<feature type="region of interest" description="Disordered" evidence="1">
    <location>
        <begin position="246"/>
        <end position="273"/>
    </location>
</feature>
<organism evidence="2 3">
    <name type="scientific">Mycena chlorophos</name>
    <name type="common">Agaric fungus</name>
    <name type="synonym">Agaricus chlorophos</name>
    <dbReference type="NCBI Taxonomy" id="658473"/>
    <lineage>
        <taxon>Eukaryota</taxon>
        <taxon>Fungi</taxon>
        <taxon>Dikarya</taxon>
        <taxon>Basidiomycota</taxon>
        <taxon>Agaricomycotina</taxon>
        <taxon>Agaricomycetes</taxon>
        <taxon>Agaricomycetidae</taxon>
        <taxon>Agaricales</taxon>
        <taxon>Marasmiineae</taxon>
        <taxon>Mycenaceae</taxon>
        <taxon>Mycena</taxon>
    </lineage>
</organism>
<dbReference type="Gene3D" id="1.10.10.60">
    <property type="entry name" value="Homeodomain-like"/>
    <property type="match status" value="1"/>
</dbReference>
<accession>A0ABQ0M2F7</accession>
<name>A0ABQ0M2F7_MYCCL</name>
<dbReference type="Proteomes" id="UP000815677">
    <property type="component" value="Unassembled WGS sequence"/>
</dbReference>
<sequence>MAYTADFEFHRSQFRAHILGTTSNPLPASFILPTGYWSSSEKDAFFHALQVHSRLRPDLIAADIKTKSVVDVCAYIDLLVHASAQSAPPPSFRESLKCAMDMSDAWIEYEEVQAKGLLEAEYQQEHKAVEDRRAERDDVSDEWLKEDRLSRLGFYHLKALDRLSLPSPTVDESMSPKSRRRVAKRLYMRKRRAETTGAEADLDPEKLLAGRRSVKQVTKKPRPTKYKKRSAKKWIHAVEDGETYATIAPSSTESDLPSSDDEPDPRFRGKSGLGTATRARIDLQNRGIDASTVADAELDVFVISTLAKLMRDFHAQATPEDKFQTNISLDTLSLLKDILHDFITPVIHSAISLREKEILLKNGIKVWRMEKEDEVTASNVVDALDMQASASAILTADVVVENEEEDKNNEDSEQSESEAGERRFVEDDTDFPLRLPLARELAPPFLRLDPTNEALIAADTNVDDLLVELAEEHMLDEKDQQQERAYEEVLWKAIREHVDVEKQTPV</sequence>
<evidence type="ECO:0000313" key="2">
    <source>
        <dbReference type="EMBL" id="GAT56366.1"/>
    </source>
</evidence>
<dbReference type="PANTHER" id="PTHR28079:SF1">
    <property type="entry name" value="RNA POLYMERASE I-SPECIFIC TRANSCRIPTION INITIATION FACTOR RRN5"/>
    <property type="match status" value="1"/>
</dbReference>